<reference evidence="2 3" key="1">
    <citation type="journal article" date="2007" name="PLoS Pathog.">
        <title>Genome sequence of Babesia bovis and comparative analysis of apicomplexan hemoprotozoa.</title>
        <authorList>
            <person name="Brayton K.A."/>
            <person name="Lau A.O.T."/>
            <person name="Herndon D.R."/>
            <person name="Hannick L."/>
            <person name="Kappmeyer L.S."/>
            <person name="Berens S.J."/>
            <person name="Bidwell S.L."/>
            <person name="Brown W.C."/>
            <person name="Crabtree J."/>
            <person name="Fadrosh D."/>
            <person name="Feldblum T."/>
            <person name="Forberger H.A."/>
            <person name="Haas B.J."/>
            <person name="Howell J.M."/>
            <person name="Khouri H."/>
            <person name="Koo H."/>
            <person name="Mann D.J."/>
            <person name="Norimine J."/>
            <person name="Paulsen I.T."/>
            <person name="Radune D."/>
            <person name="Ren Q."/>
            <person name="Smith R.K. Jr."/>
            <person name="Suarez C.E."/>
            <person name="White O."/>
            <person name="Wortman J.R."/>
            <person name="Knowles D.P. Jr."/>
            <person name="McElwain T.F."/>
            <person name="Nene V.M."/>
        </authorList>
    </citation>
    <scope>NUCLEOTIDE SEQUENCE [LARGE SCALE GENOMIC DNA]</scope>
    <source>
        <strain evidence="2">T2Bo</strain>
    </source>
</reference>
<dbReference type="VEuPathDB" id="PiroplasmaDB:BBOV_I001390"/>
<keyword evidence="3" id="KW-1185">Reference proteome</keyword>
<keyword evidence="1" id="KW-0472">Membrane</keyword>
<evidence type="ECO:0000313" key="3">
    <source>
        <dbReference type="Proteomes" id="UP000002173"/>
    </source>
</evidence>
<dbReference type="Proteomes" id="UP000002173">
    <property type="component" value="Unassembled WGS sequence"/>
</dbReference>
<name>A7ASQ8_BABBO</name>
<accession>A7ASQ8</accession>
<dbReference type="EMBL" id="AAXT01000003">
    <property type="protein sequence ID" value="EDO05969.1"/>
    <property type="molecule type" value="Genomic_DNA"/>
</dbReference>
<feature type="transmembrane region" description="Helical" evidence="1">
    <location>
        <begin position="44"/>
        <end position="65"/>
    </location>
</feature>
<evidence type="ECO:0000256" key="1">
    <source>
        <dbReference type="SAM" id="Phobius"/>
    </source>
</evidence>
<protein>
    <submittedName>
        <fullName evidence="2">Membrane protein, putative</fullName>
    </submittedName>
</protein>
<organism evidence="2 3">
    <name type="scientific">Babesia bovis</name>
    <dbReference type="NCBI Taxonomy" id="5865"/>
    <lineage>
        <taxon>Eukaryota</taxon>
        <taxon>Sar</taxon>
        <taxon>Alveolata</taxon>
        <taxon>Apicomplexa</taxon>
        <taxon>Aconoidasida</taxon>
        <taxon>Piroplasmida</taxon>
        <taxon>Babesiidae</taxon>
        <taxon>Babesia</taxon>
    </lineage>
</organism>
<feature type="transmembrane region" description="Helical" evidence="1">
    <location>
        <begin position="77"/>
        <end position="96"/>
    </location>
</feature>
<comment type="caution">
    <text evidence="2">The sequence shown here is derived from an EMBL/GenBank/DDBJ whole genome shotgun (WGS) entry which is preliminary data.</text>
</comment>
<reference evidence="3" key="3">
    <citation type="journal article" date="2021" name="Int. J. Parasitol.">
        <title>Comparative analysis of gene expression between Babesia bovis blood stages and kinetes allowed by improved genome annotation.</title>
        <authorList>
            <person name="Ueti M.W."/>
            <person name="Johnson W.C."/>
            <person name="Kappmeyer L.S."/>
            <person name="Herndon D.R."/>
            <person name="Mousel M.R."/>
            <person name="Reif K.E."/>
            <person name="Taus N.S."/>
            <person name="Ifeonu O.O."/>
            <person name="Silva J.C."/>
            <person name="Suarez C.E."/>
            <person name="Brayton K.A."/>
        </authorList>
    </citation>
    <scope>NUCLEOTIDE SEQUENCE [LARGE SCALE GENOMIC DNA]</scope>
</reference>
<keyword evidence="1" id="KW-0812">Transmembrane</keyword>
<evidence type="ECO:0000313" key="2">
    <source>
        <dbReference type="EMBL" id="EDO05969.1"/>
    </source>
</evidence>
<sequence length="115" mass="11825">MDCMVGVIGILFFLGVSANAPEGEAKVDTSTKGVGGKFFGNKKAMIIAAVILVLLIVVGVSIGMWAHNGGGGGKEAWSAGIVIGVLAIGGILCYIFRNKIRNLFAKKAAEEVVTS</sequence>
<dbReference type="AlphaFoldDB" id="A7ASQ8"/>
<keyword evidence="1" id="KW-1133">Transmembrane helix</keyword>
<proteinExistence type="predicted"/>
<dbReference type="InParanoid" id="A7ASQ8"/>
<gene>
    <name evidence="2" type="ORF">BBOV_II000080</name>
</gene>
<reference evidence="3" key="2">
    <citation type="journal article" date="2020" name="Data Brief">
        <title>Transcriptome dataset of Babesia bovis life stages within vertebrate and invertebrate hosts.</title>
        <authorList>
            <person name="Ueti M.W."/>
            <person name="Johnson W.C."/>
            <person name="Kappmeyer L.S."/>
            <person name="Herndon D.R."/>
            <person name="Mousel M.R."/>
            <person name="Reif K.E."/>
            <person name="Taus N.S."/>
            <person name="Ifeonu O.O."/>
            <person name="Silva J.C."/>
            <person name="Suarez C.E."/>
            <person name="Brayton K.A."/>
        </authorList>
    </citation>
    <scope>NUCLEOTIDE SEQUENCE [LARGE SCALE GENOMIC DNA]</scope>
</reference>